<reference evidence="1 2" key="1">
    <citation type="journal article" date="2012" name="J. Virol.">
        <title>Complete Genome Sequences of 138 Mycobacteriophages.</title>
        <authorList>
            <consortium name="the Science Education Alliance Phage Hunters Advancing Genomics and Evolutionary Science Program"/>
            <consortium name="the KwaZulu-Natal Research Institute for Tuberculosis and HIV Mycobacterial Genetics Course Students"/>
            <consortium name="the Phage Hunters Integrating Research and Education Program"/>
            <person name="Hatfull G.F."/>
        </authorList>
    </citation>
    <scope>NUCLEOTIDE SEQUENCE [LARGE SCALE GENOMIC DNA]</scope>
</reference>
<evidence type="ECO:0000313" key="2">
    <source>
        <dbReference type="Proteomes" id="UP000000694"/>
    </source>
</evidence>
<evidence type="ECO:0000313" key="1">
    <source>
        <dbReference type="EMBL" id="AEL97914.1"/>
    </source>
</evidence>
<evidence type="ECO:0008006" key="3">
    <source>
        <dbReference type="Google" id="ProtNLM"/>
    </source>
</evidence>
<dbReference type="OrthoDB" id="25105at10239"/>
<proteinExistence type="predicted"/>
<dbReference type="GeneID" id="18559520"/>
<dbReference type="RefSeq" id="YP_009012145.1">
    <property type="nucleotide sequence ID" value="NC_023691.1"/>
</dbReference>
<gene>
    <name evidence="1" type="primary">5</name>
    <name evidence="1" type="ORF">PATIENCE_5</name>
</gene>
<keyword evidence="2" id="KW-1185">Reference proteome</keyword>
<dbReference type="EMBL" id="JN412589">
    <property type="protein sequence ID" value="AEL97914.1"/>
    <property type="molecule type" value="Genomic_DNA"/>
</dbReference>
<protein>
    <recommendedName>
        <fullName evidence="3">HNH endonuclease</fullName>
    </recommendedName>
</protein>
<accession>G1JWB6</accession>
<sequence>MKKVETATRVCKRCNQRKPFSDFHKNRSGYKTKCKDCCSEIASNYWGKNKEILRKKADERAKLIKIPNQTFVSQVLKNSCCADCGEDNWLVLQFDHVRGEKYRNVSDMMNTHSLEAVAEEVAKCDIVCSNCHILRTMKTSNSWRLQYVDV</sequence>
<dbReference type="KEGG" id="vg:18559520"/>
<name>G1JWB6_9CAUD</name>
<organism evidence="1 2">
    <name type="scientific">Mycobacterium phage Patience</name>
    <dbReference type="NCBI Taxonomy" id="1074308"/>
    <lineage>
        <taxon>Viruses</taxon>
        <taxon>Duplodnaviria</taxon>
        <taxon>Heunggongvirae</taxon>
        <taxon>Uroviricota</taxon>
        <taxon>Caudoviricetes</taxon>
        <taxon>Patiencevirus</taxon>
        <taxon>Patiencevirus patience</taxon>
    </lineage>
</organism>
<dbReference type="Proteomes" id="UP000000694">
    <property type="component" value="Segment"/>
</dbReference>